<organism evidence="2 3">
    <name type="scientific">Helicobacter gastrofelis</name>
    <dbReference type="NCBI Taxonomy" id="2849642"/>
    <lineage>
        <taxon>Bacteria</taxon>
        <taxon>Pseudomonadati</taxon>
        <taxon>Campylobacterota</taxon>
        <taxon>Epsilonproteobacteria</taxon>
        <taxon>Campylobacterales</taxon>
        <taxon>Helicobacteraceae</taxon>
        <taxon>Helicobacter</taxon>
    </lineage>
</organism>
<dbReference type="PANTHER" id="PTHR37291:SF1">
    <property type="entry name" value="TYPE IV METHYL-DIRECTED RESTRICTION ENZYME ECOKMCRB SUBUNIT"/>
    <property type="match status" value="1"/>
</dbReference>
<dbReference type="PANTHER" id="PTHR37291">
    <property type="entry name" value="5-METHYLCYTOSINE-SPECIFIC RESTRICTION ENZYME B"/>
    <property type="match status" value="1"/>
</dbReference>
<dbReference type="EMBL" id="AP024819">
    <property type="protein sequence ID" value="BCZ19382.1"/>
    <property type="molecule type" value="Genomic_DNA"/>
</dbReference>
<feature type="compositionally biased region" description="Basic residues" evidence="1">
    <location>
        <begin position="1"/>
        <end position="10"/>
    </location>
</feature>
<feature type="region of interest" description="Disordered" evidence="1">
    <location>
        <begin position="1"/>
        <end position="26"/>
    </location>
</feature>
<gene>
    <name evidence="2" type="ORF">NHP190012_10240</name>
</gene>
<protein>
    <submittedName>
        <fullName evidence="2">Uncharacterized protein</fullName>
    </submittedName>
</protein>
<evidence type="ECO:0000256" key="1">
    <source>
        <dbReference type="SAM" id="MobiDB-lite"/>
    </source>
</evidence>
<sequence length="94" mass="11091">MIHIPPRKPQRKDYENPIKPNPLWTSGTGKTHYTIDKALEILGHDTKKMERAEAKALFDSYKQKGRIGFVTFHQSYGYEEFVEGIKRRWITRGR</sequence>
<evidence type="ECO:0000313" key="2">
    <source>
        <dbReference type="EMBL" id="BCZ19382.1"/>
    </source>
</evidence>
<proteinExistence type="predicted"/>
<dbReference type="Proteomes" id="UP000826146">
    <property type="component" value="Chromosome"/>
</dbReference>
<name>A0ABN6I734_9HELI</name>
<dbReference type="InterPro" id="IPR052934">
    <property type="entry name" value="Methyl-DNA_Rec/Restrict_Enz"/>
</dbReference>
<evidence type="ECO:0000313" key="3">
    <source>
        <dbReference type="Proteomes" id="UP000826146"/>
    </source>
</evidence>
<keyword evidence="3" id="KW-1185">Reference proteome</keyword>
<reference evidence="2 3" key="1">
    <citation type="submission" date="2021-07" db="EMBL/GenBank/DDBJ databases">
        <title>Novel Helicobacter sp. Isolated from a cat.</title>
        <authorList>
            <person name="Rimbara E."/>
            <person name="Suzuki M."/>
        </authorList>
    </citation>
    <scope>NUCLEOTIDE SEQUENCE [LARGE SCALE GENOMIC DNA]</scope>
    <source>
        <strain evidence="3">NHP19-012</strain>
    </source>
</reference>
<accession>A0ABN6I734</accession>